<reference evidence="2" key="1">
    <citation type="submission" date="2016-04" db="EMBL/GenBank/DDBJ databases">
        <authorList>
            <person name="Guldener U."/>
            <person name="Guldener U."/>
        </authorList>
    </citation>
    <scope>NUCLEOTIDE SEQUENCE [LARGE SCALE GENOMIC DNA]</scope>
    <source>
        <strain evidence="2">UB2112</strain>
    </source>
</reference>
<name>A0A1K0H9C8_9BASI</name>
<evidence type="ECO:0000313" key="2">
    <source>
        <dbReference type="Proteomes" id="UP000179920"/>
    </source>
</evidence>
<protein>
    <submittedName>
        <fullName evidence="1">Uncharacterized protein</fullName>
    </submittedName>
</protein>
<sequence length="118" mass="12728">MTGSGQLLTDWADSDWAGLQDCHHSTSGHSKGDALGVHVPMNLVLNPTTPTLYSNSSGAYVMANDPQHFKRTKHINIAYFFLQDKIADGCPTIAPIQSSKNLTDILTKPLAAPTLSHL</sequence>
<organism evidence="1 2">
    <name type="scientific">Ustilago bromivora</name>
    <dbReference type="NCBI Taxonomy" id="307758"/>
    <lineage>
        <taxon>Eukaryota</taxon>
        <taxon>Fungi</taxon>
        <taxon>Dikarya</taxon>
        <taxon>Basidiomycota</taxon>
        <taxon>Ustilaginomycotina</taxon>
        <taxon>Ustilaginomycetes</taxon>
        <taxon>Ustilaginales</taxon>
        <taxon>Ustilaginaceae</taxon>
        <taxon>Ustilago</taxon>
    </lineage>
</organism>
<dbReference type="AlphaFoldDB" id="A0A1K0H9C8"/>
<dbReference type="Proteomes" id="UP000179920">
    <property type="component" value="Chromosome IX"/>
</dbReference>
<dbReference type="EMBL" id="LT558125">
    <property type="protein sequence ID" value="SAM83172.1"/>
    <property type="molecule type" value="Genomic_DNA"/>
</dbReference>
<gene>
    <name evidence="1" type="ORF">UBRO_21004</name>
</gene>
<proteinExistence type="predicted"/>
<dbReference type="CDD" id="cd09272">
    <property type="entry name" value="RNase_HI_RT_Ty1"/>
    <property type="match status" value="1"/>
</dbReference>
<accession>A0A1K0H9C8</accession>
<evidence type="ECO:0000313" key="1">
    <source>
        <dbReference type="EMBL" id="SAM83172.1"/>
    </source>
</evidence>